<evidence type="ECO:0000313" key="3">
    <source>
        <dbReference type="Proteomes" id="UP001176961"/>
    </source>
</evidence>
<gene>
    <name evidence="2" type="ORF">CYNAS_LOCUS195</name>
</gene>
<keyword evidence="1" id="KW-0732">Signal</keyword>
<dbReference type="AlphaFoldDB" id="A0AA36DLH7"/>
<dbReference type="EMBL" id="CATQJL010000001">
    <property type="protein sequence ID" value="CAJ0588212.1"/>
    <property type="molecule type" value="Genomic_DNA"/>
</dbReference>
<feature type="chain" id="PRO_5041442583" evidence="1">
    <location>
        <begin position="17"/>
        <end position="156"/>
    </location>
</feature>
<dbReference type="Proteomes" id="UP001176961">
    <property type="component" value="Unassembled WGS sequence"/>
</dbReference>
<accession>A0AA36DLH7</accession>
<keyword evidence="3" id="KW-1185">Reference proteome</keyword>
<reference evidence="2" key="1">
    <citation type="submission" date="2023-07" db="EMBL/GenBank/DDBJ databases">
        <authorList>
            <consortium name="CYATHOMIX"/>
        </authorList>
    </citation>
    <scope>NUCLEOTIDE SEQUENCE</scope>
    <source>
        <strain evidence="2">N/A</strain>
    </source>
</reference>
<protein>
    <submittedName>
        <fullName evidence="2">Uncharacterized protein</fullName>
    </submittedName>
</protein>
<comment type="caution">
    <text evidence="2">The sequence shown here is derived from an EMBL/GenBank/DDBJ whole genome shotgun (WGS) entry which is preliminary data.</text>
</comment>
<evidence type="ECO:0000256" key="1">
    <source>
        <dbReference type="SAM" id="SignalP"/>
    </source>
</evidence>
<organism evidence="2 3">
    <name type="scientific">Cylicocyclus nassatus</name>
    <name type="common">Nematode worm</name>
    <dbReference type="NCBI Taxonomy" id="53992"/>
    <lineage>
        <taxon>Eukaryota</taxon>
        <taxon>Metazoa</taxon>
        <taxon>Ecdysozoa</taxon>
        <taxon>Nematoda</taxon>
        <taxon>Chromadorea</taxon>
        <taxon>Rhabditida</taxon>
        <taxon>Rhabditina</taxon>
        <taxon>Rhabditomorpha</taxon>
        <taxon>Strongyloidea</taxon>
        <taxon>Strongylidae</taxon>
        <taxon>Cylicocyclus</taxon>
    </lineage>
</organism>
<name>A0AA36DLH7_CYLNA</name>
<evidence type="ECO:0000313" key="2">
    <source>
        <dbReference type="EMBL" id="CAJ0588212.1"/>
    </source>
</evidence>
<feature type="signal peptide" evidence="1">
    <location>
        <begin position="1"/>
        <end position="16"/>
    </location>
</feature>
<proteinExistence type="predicted"/>
<sequence length="156" mass="17705">MYAFYLLILTVTPILSYPCTDAPVSETQKDPEYCETLDKARNEDVVNWDVLSAVNSTYESYLKFCCPRVRNANIDDGQWIMRRSEMTFANETADIVDQIAEALNSVYGKSEKVLYVCFVRSFPITVCTEQQGCTTQEIACNYKIVDGDKGCAQWIS</sequence>